<protein>
    <submittedName>
        <fullName evidence="7">GTPase IMAP family member 2-like</fullName>
    </submittedName>
</protein>
<dbReference type="GO" id="GO:0005525">
    <property type="term" value="F:GTP binding"/>
    <property type="evidence" value="ECO:0007669"/>
    <property type="project" value="UniProtKB-KW"/>
</dbReference>
<dbReference type="PROSITE" id="PS51720">
    <property type="entry name" value="G_AIG1"/>
    <property type="match status" value="1"/>
</dbReference>
<dbReference type="Pfam" id="PF04548">
    <property type="entry name" value="AIG1"/>
    <property type="match status" value="1"/>
</dbReference>
<name>A0A6J1W7C6_9SAUR</name>
<feature type="transmembrane region" description="Helical" evidence="4">
    <location>
        <begin position="268"/>
        <end position="288"/>
    </location>
</feature>
<accession>A0A6J1W7C6</accession>
<evidence type="ECO:0000256" key="4">
    <source>
        <dbReference type="SAM" id="Phobius"/>
    </source>
</evidence>
<keyword evidence="6" id="KW-1185">Reference proteome</keyword>
<dbReference type="KEGG" id="nss:113430513"/>
<dbReference type="InterPro" id="IPR045058">
    <property type="entry name" value="GIMA/IAN/Toc"/>
</dbReference>
<reference evidence="7" key="1">
    <citation type="submission" date="2025-08" db="UniProtKB">
        <authorList>
            <consortium name="RefSeq"/>
        </authorList>
    </citation>
    <scope>IDENTIFICATION</scope>
</reference>
<evidence type="ECO:0000256" key="3">
    <source>
        <dbReference type="ARBA" id="ARBA00023134"/>
    </source>
</evidence>
<dbReference type="PANTHER" id="PTHR10903">
    <property type="entry name" value="GTPASE, IMAP FAMILY MEMBER-RELATED"/>
    <property type="match status" value="1"/>
</dbReference>
<organism evidence="6 7">
    <name type="scientific">Notechis scutatus</name>
    <name type="common">mainland tiger snake</name>
    <dbReference type="NCBI Taxonomy" id="8663"/>
    <lineage>
        <taxon>Eukaryota</taxon>
        <taxon>Metazoa</taxon>
        <taxon>Chordata</taxon>
        <taxon>Craniata</taxon>
        <taxon>Vertebrata</taxon>
        <taxon>Euteleostomi</taxon>
        <taxon>Lepidosauria</taxon>
        <taxon>Squamata</taxon>
        <taxon>Bifurcata</taxon>
        <taxon>Unidentata</taxon>
        <taxon>Episquamata</taxon>
        <taxon>Toxicofera</taxon>
        <taxon>Serpentes</taxon>
        <taxon>Colubroidea</taxon>
        <taxon>Elapidae</taxon>
        <taxon>Hydrophiinae</taxon>
        <taxon>Notechis</taxon>
    </lineage>
</organism>
<feature type="non-terminal residue" evidence="7">
    <location>
        <position position="1"/>
    </location>
</feature>
<dbReference type="RefSeq" id="XP_026548738.1">
    <property type="nucleotide sequence ID" value="XM_026692953.1"/>
</dbReference>
<evidence type="ECO:0000259" key="5">
    <source>
        <dbReference type="PROSITE" id="PS51720"/>
    </source>
</evidence>
<dbReference type="InterPro" id="IPR027417">
    <property type="entry name" value="P-loop_NTPase"/>
</dbReference>
<keyword evidence="4" id="KW-0812">Transmembrane</keyword>
<evidence type="ECO:0000313" key="7">
    <source>
        <dbReference type="RefSeq" id="XP_026548738.1"/>
    </source>
</evidence>
<keyword evidence="4" id="KW-0472">Membrane</keyword>
<sequence>GSAEEECLLIPEEEAELRLILVGKSGGGKSATGNTILGREAFKSLLEGKATTLRCQKGEGTWQDRKISVVDTPDLFHRKTYNVGMRREIAACAELSRPGPHALILVTQVGRFIDKDDAAVQRVREIFGARSAKHTIVLFTCVEDLAGNPLQEYVRQSDNWSLRRLIRQCGNRFCGFNNRAQGDERERQVAELMAMVQGVVAANRGRYYAGGLYKLCTIQDAQLLAFLNQSQTGEEMSASGSRGCPETFEEMLASESRGCPKWVSKGKIIAVFGVVLAIVITIILCVQFW</sequence>
<dbReference type="GeneID" id="113430513"/>
<dbReference type="Proteomes" id="UP000504612">
    <property type="component" value="Unplaced"/>
</dbReference>
<keyword evidence="2" id="KW-0547">Nucleotide-binding</keyword>
<dbReference type="CDD" id="cd01852">
    <property type="entry name" value="AIG1"/>
    <property type="match status" value="1"/>
</dbReference>
<dbReference type="FunFam" id="3.40.50.300:FF:000366">
    <property type="entry name" value="GTPase, IMAP family member 2"/>
    <property type="match status" value="1"/>
</dbReference>
<dbReference type="AlphaFoldDB" id="A0A6J1W7C6"/>
<dbReference type="PANTHER" id="PTHR10903:SF73">
    <property type="entry name" value="GTPASE IMAP FAMILY MEMBER 8"/>
    <property type="match status" value="1"/>
</dbReference>
<dbReference type="InterPro" id="IPR006703">
    <property type="entry name" value="G_AIG1"/>
</dbReference>
<evidence type="ECO:0000256" key="2">
    <source>
        <dbReference type="ARBA" id="ARBA00022741"/>
    </source>
</evidence>
<dbReference type="SUPFAM" id="SSF52540">
    <property type="entry name" value="P-loop containing nucleoside triphosphate hydrolases"/>
    <property type="match status" value="1"/>
</dbReference>
<evidence type="ECO:0000256" key="1">
    <source>
        <dbReference type="ARBA" id="ARBA00008535"/>
    </source>
</evidence>
<evidence type="ECO:0000313" key="6">
    <source>
        <dbReference type="Proteomes" id="UP000504612"/>
    </source>
</evidence>
<dbReference type="Gene3D" id="3.40.50.300">
    <property type="entry name" value="P-loop containing nucleotide triphosphate hydrolases"/>
    <property type="match status" value="1"/>
</dbReference>
<keyword evidence="4" id="KW-1133">Transmembrane helix</keyword>
<comment type="similarity">
    <text evidence="1">Belongs to the TRAFAC class TrmE-Era-EngA-EngB-Septin-like GTPase superfamily. AIG1/Toc34/Toc159-like paraseptin GTPase family. IAN subfamily.</text>
</comment>
<proteinExistence type="inferred from homology"/>
<gene>
    <name evidence="7" type="primary">LOC113430513</name>
</gene>
<keyword evidence="3" id="KW-0342">GTP-binding</keyword>
<feature type="domain" description="AIG1-type G" evidence="5">
    <location>
        <begin position="14"/>
        <end position="217"/>
    </location>
</feature>